<reference evidence="3" key="1">
    <citation type="journal article" date="2021" name="Nat. Commun.">
        <title>Connecting structure to function with the recovery of over 1000 high-quality metagenome-assembled genomes from activated sludge using long-read sequencing.</title>
        <authorList>
            <person name="Singleton C.M."/>
            <person name="Petriglieri F."/>
            <person name="Kristensen J.M."/>
            <person name="Kirkegaard R.H."/>
            <person name="Michaelsen T.Y."/>
            <person name="Andersen M.H."/>
            <person name="Kondrotaite Z."/>
            <person name="Karst S.M."/>
            <person name="Dueholm M.S."/>
            <person name="Nielsen P.H."/>
            <person name="Albertsen M."/>
        </authorList>
    </citation>
    <scope>NUCLEOTIDE SEQUENCE [LARGE SCALE GENOMIC DNA]</scope>
</reference>
<dbReference type="EMBL" id="JADJEV010000002">
    <property type="protein sequence ID" value="MBK6972123.1"/>
    <property type="molecule type" value="Genomic_DNA"/>
</dbReference>
<dbReference type="InterPro" id="IPR036249">
    <property type="entry name" value="Thioredoxin-like_sf"/>
</dbReference>
<protein>
    <submittedName>
        <fullName evidence="2">SCO family protein</fullName>
    </submittedName>
</protein>
<comment type="similarity">
    <text evidence="1">Belongs to the SCO1/2 family.</text>
</comment>
<dbReference type="Gene3D" id="3.40.30.10">
    <property type="entry name" value="Glutaredoxin"/>
    <property type="match status" value="1"/>
</dbReference>
<evidence type="ECO:0000313" key="2">
    <source>
        <dbReference type="EMBL" id="MBK6972123.1"/>
    </source>
</evidence>
<gene>
    <name evidence="2" type="ORF">IPH26_03930</name>
</gene>
<dbReference type="AlphaFoldDB" id="A0A9D7E1S7"/>
<name>A0A9D7E1S7_9PROT</name>
<proteinExistence type="inferred from homology"/>
<dbReference type="InterPro" id="IPR003782">
    <property type="entry name" value="SCO1/SenC"/>
</dbReference>
<sequence>MKLTGRQTLLLIALVCVVPVVASYFAFYVWTPDKTTNYGTLLEPEPVVQEPMSAYDGQPFSLGQLRGRWILVYAGNSSCDEPCRQSLYYMRQVRTALGKEMDRVERLWLLTDAGRPEDSLRSEHPGLHIVRGENSALLAQLNAGGSAEQAVMTIDPLGNLMLRFPPNPEPKRMLKDLERLLKVSRVG</sequence>
<accession>A0A9D7E1S7</accession>
<evidence type="ECO:0000313" key="3">
    <source>
        <dbReference type="Proteomes" id="UP000807785"/>
    </source>
</evidence>
<evidence type="ECO:0000256" key="1">
    <source>
        <dbReference type="ARBA" id="ARBA00010996"/>
    </source>
</evidence>
<dbReference type="Pfam" id="PF02630">
    <property type="entry name" value="SCO1-SenC"/>
    <property type="match status" value="1"/>
</dbReference>
<comment type="caution">
    <text evidence="2">The sequence shown here is derived from an EMBL/GenBank/DDBJ whole genome shotgun (WGS) entry which is preliminary data.</text>
</comment>
<dbReference type="SUPFAM" id="SSF52833">
    <property type="entry name" value="Thioredoxin-like"/>
    <property type="match status" value="1"/>
</dbReference>
<organism evidence="2 3">
    <name type="scientific">Candidatus Methylophosphatis roskildensis</name>
    <dbReference type="NCBI Taxonomy" id="2899263"/>
    <lineage>
        <taxon>Bacteria</taxon>
        <taxon>Pseudomonadati</taxon>
        <taxon>Pseudomonadota</taxon>
        <taxon>Betaproteobacteria</taxon>
        <taxon>Nitrosomonadales</taxon>
        <taxon>Sterolibacteriaceae</taxon>
        <taxon>Candidatus Methylophosphatis</taxon>
    </lineage>
</organism>
<dbReference type="Proteomes" id="UP000807785">
    <property type="component" value="Unassembled WGS sequence"/>
</dbReference>